<proteinExistence type="predicted"/>
<feature type="region of interest" description="Disordered" evidence="1">
    <location>
        <begin position="1"/>
        <end position="110"/>
    </location>
</feature>
<dbReference type="Proteomes" id="UP001630127">
    <property type="component" value="Unassembled WGS sequence"/>
</dbReference>
<keyword evidence="3" id="KW-1185">Reference proteome</keyword>
<dbReference type="AlphaFoldDB" id="A0ABD3AWB3"/>
<reference evidence="2 3" key="1">
    <citation type="submission" date="2024-11" db="EMBL/GenBank/DDBJ databases">
        <title>A near-complete genome assembly of Cinchona calisaya.</title>
        <authorList>
            <person name="Lian D.C."/>
            <person name="Zhao X.W."/>
            <person name="Wei L."/>
        </authorList>
    </citation>
    <scope>NUCLEOTIDE SEQUENCE [LARGE SCALE GENOMIC DNA]</scope>
    <source>
        <tissue evidence="2">Nenye</tissue>
    </source>
</reference>
<protein>
    <submittedName>
        <fullName evidence="2">Uncharacterized protein</fullName>
    </submittedName>
</protein>
<evidence type="ECO:0000313" key="2">
    <source>
        <dbReference type="EMBL" id="KAL3535537.1"/>
    </source>
</evidence>
<comment type="caution">
    <text evidence="2">The sequence shown here is derived from an EMBL/GenBank/DDBJ whole genome shotgun (WGS) entry which is preliminary data.</text>
</comment>
<name>A0ABD3AWB3_9GENT</name>
<organism evidence="2 3">
    <name type="scientific">Cinchona calisaya</name>
    <dbReference type="NCBI Taxonomy" id="153742"/>
    <lineage>
        <taxon>Eukaryota</taxon>
        <taxon>Viridiplantae</taxon>
        <taxon>Streptophyta</taxon>
        <taxon>Embryophyta</taxon>
        <taxon>Tracheophyta</taxon>
        <taxon>Spermatophyta</taxon>
        <taxon>Magnoliopsida</taxon>
        <taxon>eudicotyledons</taxon>
        <taxon>Gunneridae</taxon>
        <taxon>Pentapetalae</taxon>
        <taxon>asterids</taxon>
        <taxon>lamiids</taxon>
        <taxon>Gentianales</taxon>
        <taxon>Rubiaceae</taxon>
        <taxon>Cinchonoideae</taxon>
        <taxon>Cinchoneae</taxon>
        <taxon>Cinchona</taxon>
    </lineage>
</organism>
<evidence type="ECO:0000313" key="3">
    <source>
        <dbReference type="Proteomes" id="UP001630127"/>
    </source>
</evidence>
<gene>
    <name evidence="2" type="ORF">ACH5RR_003998</name>
</gene>
<dbReference type="EMBL" id="JBJUIK010000002">
    <property type="protein sequence ID" value="KAL3535537.1"/>
    <property type="molecule type" value="Genomic_DNA"/>
</dbReference>
<feature type="compositionally biased region" description="Basic and acidic residues" evidence="1">
    <location>
        <begin position="48"/>
        <end position="58"/>
    </location>
</feature>
<feature type="compositionally biased region" description="Basic and acidic residues" evidence="1">
    <location>
        <begin position="74"/>
        <end position="89"/>
    </location>
</feature>
<feature type="compositionally biased region" description="Basic and acidic residues" evidence="1">
    <location>
        <begin position="27"/>
        <end position="38"/>
    </location>
</feature>
<feature type="compositionally biased region" description="Acidic residues" evidence="1">
    <location>
        <begin position="60"/>
        <end position="69"/>
    </location>
</feature>
<evidence type="ECO:0000256" key="1">
    <source>
        <dbReference type="SAM" id="MobiDB-lite"/>
    </source>
</evidence>
<accession>A0ABD3AWB3</accession>
<sequence length="110" mass="12706">MQQEKYLSPIKEQWKSSAPASKRKGRPQTEYEEVGHDERRRRKGIKRRNWEKSSHGSEEMLADVDDDDFFINNRDPHHQVDQTENDPKDILAAAGPEDSDAVDGYPSLPD</sequence>